<protein>
    <submittedName>
        <fullName evidence="1">Uncharacterized protein</fullName>
    </submittedName>
</protein>
<evidence type="ECO:0000313" key="2">
    <source>
        <dbReference type="Proteomes" id="UP000320055"/>
    </source>
</evidence>
<dbReference type="EMBL" id="CAACVJ010000235">
    <property type="protein sequence ID" value="VEP15125.1"/>
    <property type="molecule type" value="Genomic_DNA"/>
</dbReference>
<evidence type="ECO:0000313" key="1">
    <source>
        <dbReference type="EMBL" id="VEP15125.1"/>
    </source>
</evidence>
<organism evidence="1 2">
    <name type="scientific">Hyella patelloides LEGE 07179</name>
    <dbReference type="NCBI Taxonomy" id="945734"/>
    <lineage>
        <taxon>Bacteria</taxon>
        <taxon>Bacillati</taxon>
        <taxon>Cyanobacteriota</taxon>
        <taxon>Cyanophyceae</taxon>
        <taxon>Pleurocapsales</taxon>
        <taxon>Hyellaceae</taxon>
        <taxon>Hyella</taxon>
    </lineage>
</organism>
<keyword evidence="2" id="KW-1185">Reference proteome</keyword>
<accession>A0A563VUQ3</accession>
<dbReference type="Proteomes" id="UP000320055">
    <property type="component" value="Unassembled WGS sequence"/>
</dbReference>
<dbReference type="OrthoDB" id="581902at2"/>
<reference evidence="1 2" key="1">
    <citation type="submission" date="2019-01" db="EMBL/GenBank/DDBJ databases">
        <authorList>
            <person name="Brito A."/>
        </authorList>
    </citation>
    <scope>NUCLEOTIDE SEQUENCE [LARGE SCALE GENOMIC DNA]</scope>
    <source>
        <strain evidence="1">1</strain>
    </source>
</reference>
<gene>
    <name evidence="1" type="ORF">H1P_310026</name>
</gene>
<dbReference type="AlphaFoldDB" id="A0A563VUQ3"/>
<sequence length="116" mass="13420">MSKKTKREYRLPTEAEEEYGCRGVDPFIYLQRWVMGKKSPATKVRIKRDDFLISETPVNLSRPDVTKAYHLPRDENKGFKLDFNVMGVPPQTILSLEMGLQDYSQVTMAIIKVIPQ</sequence>
<name>A0A563VUQ3_9CYAN</name>
<proteinExistence type="predicted"/>
<dbReference type="RefSeq" id="WP_144865298.1">
    <property type="nucleotide sequence ID" value="NZ_LR213791.1"/>
</dbReference>